<dbReference type="InterPro" id="IPR017871">
    <property type="entry name" value="ABC_transporter-like_CS"/>
</dbReference>
<dbReference type="PROSITE" id="PS50893">
    <property type="entry name" value="ABC_TRANSPORTER_2"/>
    <property type="match status" value="1"/>
</dbReference>
<keyword evidence="2" id="KW-0813">Transport</keyword>
<evidence type="ECO:0000313" key="6">
    <source>
        <dbReference type="EMBL" id="GAA4032948.1"/>
    </source>
</evidence>
<dbReference type="SMART" id="SM00382">
    <property type="entry name" value="AAA"/>
    <property type="match status" value="1"/>
</dbReference>
<accession>A0ABP7TYE8</accession>
<dbReference type="InterPro" id="IPR027417">
    <property type="entry name" value="P-loop_NTPase"/>
</dbReference>
<evidence type="ECO:0000256" key="3">
    <source>
        <dbReference type="ARBA" id="ARBA00022741"/>
    </source>
</evidence>
<dbReference type="SUPFAM" id="SSF52540">
    <property type="entry name" value="P-loop containing nucleoside triphosphate hydrolases"/>
    <property type="match status" value="1"/>
</dbReference>
<keyword evidence="3" id="KW-0547">Nucleotide-binding</keyword>
<evidence type="ECO:0000259" key="5">
    <source>
        <dbReference type="PROSITE" id="PS50893"/>
    </source>
</evidence>
<organism evidence="6 7">
    <name type="scientific">Allokutzneria multivorans</name>
    <dbReference type="NCBI Taxonomy" id="1142134"/>
    <lineage>
        <taxon>Bacteria</taxon>
        <taxon>Bacillati</taxon>
        <taxon>Actinomycetota</taxon>
        <taxon>Actinomycetes</taxon>
        <taxon>Pseudonocardiales</taxon>
        <taxon>Pseudonocardiaceae</taxon>
        <taxon>Allokutzneria</taxon>
    </lineage>
</organism>
<keyword evidence="7" id="KW-1185">Reference proteome</keyword>
<dbReference type="InterPro" id="IPR003593">
    <property type="entry name" value="AAA+_ATPase"/>
</dbReference>
<dbReference type="InterPro" id="IPR003439">
    <property type="entry name" value="ABC_transporter-like_ATP-bd"/>
</dbReference>
<dbReference type="PANTHER" id="PTHR43335:SF4">
    <property type="entry name" value="ABC TRANSPORTER, ATP-BINDING PROTEIN"/>
    <property type="match status" value="1"/>
</dbReference>
<keyword evidence="4 6" id="KW-0067">ATP-binding</keyword>
<comment type="similarity">
    <text evidence="1">Belongs to the ABC transporter superfamily.</text>
</comment>
<evidence type="ECO:0000256" key="4">
    <source>
        <dbReference type="ARBA" id="ARBA00022840"/>
    </source>
</evidence>
<dbReference type="Proteomes" id="UP001501747">
    <property type="component" value="Unassembled WGS sequence"/>
</dbReference>
<evidence type="ECO:0000256" key="1">
    <source>
        <dbReference type="ARBA" id="ARBA00005417"/>
    </source>
</evidence>
<dbReference type="PROSITE" id="PS00211">
    <property type="entry name" value="ABC_TRANSPORTER_1"/>
    <property type="match status" value="1"/>
</dbReference>
<name>A0ABP7TYE8_9PSEU</name>
<evidence type="ECO:0000256" key="2">
    <source>
        <dbReference type="ARBA" id="ARBA00022448"/>
    </source>
</evidence>
<proteinExistence type="inferred from homology"/>
<dbReference type="Gene3D" id="3.40.50.300">
    <property type="entry name" value="P-loop containing nucleotide triphosphate hydrolases"/>
    <property type="match status" value="1"/>
</dbReference>
<protein>
    <submittedName>
        <fullName evidence="6">ABC transporter ATP-binding protein</fullName>
    </submittedName>
</protein>
<reference evidence="7" key="1">
    <citation type="journal article" date="2019" name="Int. J. Syst. Evol. Microbiol.">
        <title>The Global Catalogue of Microorganisms (GCM) 10K type strain sequencing project: providing services to taxonomists for standard genome sequencing and annotation.</title>
        <authorList>
            <consortium name="The Broad Institute Genomics Platform"/>
            <consortium name="The Broad Institute Genome Sequencing Center for Infectious Disease"/>
            <person name="Wu L."/>
            <person name="Ma J."/>
        </authorList>
    </citation>
    <scope>NUCLEOTIDE SEQUENCE [LARGE SCALE GENOMIC DNA]</scope>
    <source>
        <strain evidence="7">JCM 17342</strain>
    </source>
</reference>
<sequence>MSLSTEPLAATGAAGAAKSAAPALAARTTGLRKVYGNTVAVDSVDLEVPQGAVLGLLGPNGSGKTTTIRMLLGLTRPSAGSVELLGVPMPDGADRALPHVGALVEGPGFHPFLSGRENLRRCAAAEPLLPTEGISRAVDGALERVGLGHAATRKYRGYSLGMKQRLGLAAALLVPRRLVVLDEPTNGLDPAGTREIRGVMAELHEAGTTVVVSSHLLAEVEATCTHVAVLHQGTAVAQGSLAQLLDGGTPTLTVSTEDVQLAVDTLRDNRIPYKSDVDGVRAELVSVTSQQVIEKLVLAGVGVREARRERTGLEELFARLTESDVREGS</sequence>
<dbReference type="GO" id="GO:0005524">
    <property type="term" value="F:ATP binding"/>
    <property type="evidence" value="ECO:0007669"/>
    <property type="project" value="UniProtKB-KW"/>
</dbReference>
<dbReference type="Pfam" id="PF00005">
    <property type="entry name" value="ABC_tran"/>
    <property type="match status" value="1"/>
</dbReference>
<evidence type="ECO:0000313" key="7">
    <source>
        <dbReference type="Proteomes" id="UP001501747"/>
    </source>
</evidence>
<dbReference type="EMBL" id="BAABAL010000022">
    <property type="protein sequence ID" value="GAA4032948.1"/>
    <property type="molecule type" value="Genomic_DNA"/>
</dbReference>
<dbReference type="PANTHER" id="PTHR43335">
    <property type="entry name" value="ABC TRANSPORTER, ATP-BINDING PROTEIN"/>
    <property type="match status" value="1"/>
</dbReference>
<feature type="domain" description="ABC transporter" evidence="5">
    <location>
        <begin position="26"/>
        <end position="257"/>
    </location>
</feature>
<gene>
    <name evidence="6" type="ORF">GCM10022247_67460</name>
</gene>
<comment type="caution">
    <text evidence="6">The sequence shown here is derived from an EMBL/GenBank/DDBJ whole genome shotgun (WGS) entry which is preliminary data.</text>
</comment>